<accession>A0A3D8L8Y7</accession>
<keyword evidence="3" id="KW-1185">Reference proteome</keyword>
<proteinExistence type="predicted"/>
<protein>
    <recommendedName>
        <fullName evidence="4">DUF421 domain-containing protein</fullName>
    </recommendedName>
</protein>
<comment type="caution">
    <text evidence="2">The sequence shown here is derived from an EMBL/GenBank/DDBJ whole genome shotgun (WGS) entry which is preliminary data.</text>
</comment>
<keyword evidence="1" id="KW-0472">Membrane</keyword>
<dbReference type="AlphaFoldDB" id="A0A3D8L8Y7"/>
<feature type="transmembrane region" description="Helical" evidence="1">
    <location>
        <begin position="6"/>
        <end position="23"/>
    </location>
</feature>
<evidence type="ECO:0000256" key="1">
    <source>
        <dbReference type="SAM" id="Phobius"/>
    </source>
</evidence>
<sequence length="64" mass="6661">MTWVEAGVTVLAALAIYVVLILFSRLVGPRSFARLTAFDFAVTVALGAVVGASSQRHSPRAASA</sequence>
<keyword evidence="1" id="KW-1133">Transmembrane helix</keyword>
<name>A0A3D8L8Y7_9BACT</name>
<keyword evidence="1" id="KW-0812">Transmembrane</keyword>
<evidence type="ECO:0000313" key="3">
    <source>
        <dbReference type="Proteomes" id="UP000256708"/>
    </source>
</evidence>
<evidence type="ECO:0000313" key="2">
    <source>
        <dbReference type="EMBL" id="RDV13828.1"/>
    </source>
</evidence>
<evidence type="ECO:0008006" key="4">
    <source>
        <dbReference type="Google" id="ProtNLM"/>
    </source>
</evidence>
<dbReference type="Proteomes" id="UP000256708">
    <property type="component" value="Unassembled WGS sequence"/>
</dbReference>
<organism evidence="2 3">
    <name type="scientific">Pontibacter diazotrophicus</name>
    <dbReference type="NCBI Taxonomy" id="1400979"/>
    <lineage>
        <taxon>Bacteria</taxon>
        <taxon>Pseudomonadati</taxon>
        <taxon>Bacteroidota</taxon>
        <taxon>Cytophagia</taxon>
        <taxon>Cytophagales</taxon>
        <taxon>Hymenobacteraceae</taxon>
        <taxon>Pontibacter</taxon>
    </lineage>
</organism>
<dbReference type="EMBL" id="QRGR01000020">
    <property type="protein sequence ID" value="RDV13828.1"/>
    <property type="molecule type" value="Genomic_DNA"/>
</dbReference>
<reference evidence="3" key="1">
    <citation type="submission" date="2018-08" db="EMBL/GenBank/DDBJ databases">
        <authorList>
            <person name="Liu Z.-W."/>
            <person name="Du Z.-J."/>
        </authorList>
    </citation>
    <scope>NUCLEOTIDE SEQUENCE [LARGE SCALE GENOMIC DNA]</scope>
    <source>
        <strain evidence="3">H4X</strain>
    </source>
</reference>
<gene>
    <name evidence="2" type="ORF">DXT99_17510</name>
</gene>